<dbReference type="AlphaFoldDB" id="A0A1S3JRZ4"/>
<keyword evidence="3" id="KW-0732">Signal</keyword>
<accession>A0A1S3JRZ4</accession>
<evidence type="ECO:0000313" key="5">
    <source>
        <dbReference type="Proteomes" id="UP000085678"/>
    </source>
</evidence>
<feature type="domain" description="Carboxylesterase type B" evidence="4">
    <location>
        <begin position="38"/>
        <end position="466"/>
    </location>
</feature>
<evidence type="ECO:0000256" key="2">
    <source>
        <dbReference type="ARBA" id="ARBA00022801"/>
    </source>
</evidence>
<dbReference type="InterPro" id="IPR002018">
    <property type="entry name" value="CarbesteraseB"/>
</dbReference>
<dbReference type="InParanoid" id="A0A1S3JRZ4"/>
<dbReference type="Proteomes" id="UP000085678">
    <property type="component" value="Unplaced"/>
</dbReference>
<evidence type="ECO:0000313" key="6">
    <source>
        <dbReference type="RefSeq" id="XP_013413087.1"/>
    </source>
</evidence>
<dbReference type="InterPro" id="IPR019819">
    <property type="entry name" value="Carboxylesterase_B_CS"/>
</dbReference>
<proteinExistence type="inferred from homology"/>
<evidence type="ECO:0000256" key="3">
    <source>
        <dbReference type="RuleBase" id="RU361235"/>
    </source>
</evidence>
<feature type="chain" id="PRO_5010008504" description="Carboxylic ester hydrolase" evidence="3">
    <location>
        <begin position="25"/>
        <end position="504"/>
    </location>
</feature>
<protein>
    <recommendedName>
        <fullName evidence="3">Carboxylic ester hydrolase</fullName>
        <ecNumber evidence="3">3.1.1.-</ecNumber>
    </recommendedName>
</protein>
<dbReference type="PROSITE" id="PS00122">
    <property type="entry name" value="CARBOXYLESTERASE_B_1"/>
    <property type="match status" value="1"/>
</dbReference>
<dbReference type="GeneID" id="106175568"/>
<dbReference type="Pfam" id="PF00135">
    <property type="entry name" value="COesterase"/>
    <property type="match status" value="1"/>
</dbReference>
<comment type="similarity">
    <text evidence="1 3">Belongs to the type-B carboxylesterase/lipase family.</text>
</comment>
<dbReference type="InterPro" id="IPR029058">
    <property type="entry name" value="AB_hydrolase_fold"/>
</dbReference>
<organism evidence="5 6">
    <name type="scientific">Lingula anatina</name>
    <name type="common">Brachiopod</name>
    <name type="synonym">Lingula unguis</name>
    <dbReference type="NCBI Taxonomy" id="7574"/>
    <lineage>
        <taxon>Eukaryota</taxon>
        <taxon>Metazoa</taxon>
        <taxon>Spiralia</taxon>
        <taxon>Lophotrochozoa</taxon>
        <taxon>Brachiopoda</taxon>
        <taxon>Linguliformea</taxon>
        <taxon>Lingulata</taxon>
        <taxon>Lingulida</taxon>
        <taxon>Linguloidea</taxon>
        <taxon>Lingulidae</taxon>
        <taxon>Lingula</taxon>
    </lineage>
</organism>
<sequence>MQQTYLFFIFLALELVHSPSGARALRFVASSDVSKGQGPVVVTAQGPVQGIYRGSANIFYGIPYAEPPVGSLRWKPPVPKSPWGSTGRTLLGITLPPACPQVGCTWYTPPRGCINVTSEDCLFLNVFTPLNATNLAHLSVMVFIHGGQFTILSGASPNWDGEFMASQGNVVVVNFNYRLGALGFLVTGKQSDSAQGNYGIMDQRLAMTWVQKNIKNFGGNPDEVTLFGQSAGGQSVALHFTSEKSNALFKRAIVESAPFALPFKNYGAAKLLGDYLADALGCLREHMACLRNASADQVAWAAVKVAESVASLQLLELFEPWGPYVDGKEVLVQPIQAFLTGNYQRKPVMMGFTSEEAQGFVCDVWNRTLTVLEYKAVLLATFPEHAAEVFYMYPPLPTDDQKPRLVTLATDYLFGCATKAAVESISHSNSPGSEPVWLYVFNRTSSPAGWGNVTFCYWHVCHGAELTDRENKVLPGISHGYYTVILHCYISQHATNRTSYIQYI</sequence>
<dbReference type="Gene3D" id="3.40.50.1820">
    <property type="entry name" value="alpha/beta hydrolase"/>
    <property type="match status" value="1"/>
</dbReference>
<gene>
    <name evidence="6" type="primary">LOC106175568</name>
</gene>
<feature type="signal peptide" evidence="3">
    <location>
        <begin position="1"/>
        <end position="24"/>
    </location>
</feature>
<dbReference type="PANTHER" id="PTHR45570">
    <property type="entry name" value="CARBOXYLIC ESTER HYDROLASE"/>
    <property type="match status" value="1"/>
</dbReference>
<evidence type="ECO:0000256" key="1">
    <source>
        <dbReference type="ARBA" id="ARBA00005964"/>
    </source>
</evidence>
<dbReference type="EC" id="3.1.1.-" evidence="3"/>
<name>A0A1S3JRZ4_LINAN</name>
<keyword evidence="5" id="KW-1185">Reference proteome</keyword>
<dbReference type="InterPro" id="IPR019826">
    <property type="entry name" value="Carboxylesterase_B_AS"/>
</dbReference>
<dbReference type="ESTHER" id="linun-a0a1s3jrz4">
    <property type="family name" value="Cholinesterase-like"/>
</dbReference>
<dbReference type="PROSITE" id="PS00941">
    <property type="entry name" value="CARBOXYLESTERASE_B_2"/>
    <property type="match status" value="1"/>
</dbReference>
<evidence type="ECO:0000259" key="4">
    <source>
        <dbReference type="Pfam" id="PF00135"/>
    </source>
</evidence>
<reference evidence="6" key="1">
    <citation type="submission" date="2025-08" db="UniProtKB">
        <authorList>
            <consortium name="RefSeq"/>
        </authorList>
    </citation>
    <scope>IDENTIFICATION</scope>
    <source>
        <tissue evidence="6">Gonads</tissue>
    </source>
</reference>
<dbReference type="SUPFAM" id="SSF53474">
    <property type="entry name" value="alpha/beta-Hydrolases"/>
    <property type="match status" value="1"/>
</dbReference>
<dbReference type="RefSeq" id="XP_013413087.1">
    <property type="nucleotide sequence ID" value="XM_013557633.1"/>
</dbReference>
<dbReference type="KEGG" id="lak:106175568"/>
<dbReference type="PANTHER" id="PTHR45570:SF1">
    <property type="entry name" value="CARBOXYLIC ESTER HYDROLASE"/>
    <property type="match status" value="1"/>
</dbReference>
<dbReference type="OrthoDB" id="3200163at2759"/>
<dbReference type="GO" id="GO:0016787">
    <property type="term" value="F:hydrolase activity"/>
    <property type="evidence" value="ECO:0007669"/>
    <property type="project" value="UniProtKB-KW"/>
</dbReference>
<keyword evidence="2 3" id="KW-0378">Hydrolase</keyword>